<evidence type="ECO:0000256" key="3">
    <source>
        <dbReference type="SAM" id="MobiDB-lite"/>
    </source>
</evidence>
<feature type="region of interest" description="Disordered" evidence="3">
    <location>
        <begin position="97"/>
        <end position="123"/>
    </location>
</feature>
<feature type="compositionally biased region" description="Low complexity" evidence="3">
    <location>
        <begin position="103"/>
        <end position="118"/>
    </location>
</feature>
<protein>
    <recommendedName>
        <fullName evidence="4">TEA domain-containing protein</fullName>
    </recommendedName>
</protein>
<name>A0A9P6HE66_9AGAM</name>
<dbReference type="Pfam" id="PF01285">
    <property type="entry name" value="TEA"/>
    <property type="match status" value="1"/>
</dbReference>
<dbReference type="AlphaFoldDB" id="A0A9P6HE66"/>
<reference evidence="5" key="1">
    <citation type="journal article" date="2020" name="Nat. Commun.">
        <title>Large-scale genome sequencing of mycorrhizal fungi provides insights into the early evolution of symbiotic traits.</title>
        <authorList>
            <person name="Miyauchi S."/>
            <person name="Kiss E."/>
            <person name="Kuo A."/>
            <person name="Drula E."/>
            <person name="Kohler A."/>
            <person name="Sanchez-Garcia M."/>
            <person name="Morin E."/>
            <person name="Andreopoulos B."/>
            <person name="Barry K.W."/>
            <person name="Bonito G."/>
            <person name="Buee M."/>
            <person name="Carver A."/>
            <person name="Chen C."/>
            <person name="Cichocki N."/>
            <person name="Clum A."/>
            <person name="Culley D."/>
            <person name="Crous P.W."/>
            <person name="Fauchery L."/>
            <person name="Girlanda M."/>
            <person name="Hayes R.D."/>
            <person name="Keri Z."/>
            <person name="LaButti K."/>
            <person name="Lipzen A."/>
            <person name="Lombard V."/>
            <person name="Magnuson J."/>
            <person name="Maillard F."/>
            <person name="Murat C."/>
            <person name="Nolan M."/>
            <person name="Ohm R.A."/>
            <person name="Pangilinan J."/>
            <person name="Pereira M.F."/>
            <person name="Perotto S."/>
            <person name="Peter M."/>
            <person name="Pfister S."/>
            <person name="Riley R."/>
            <person name="Sitrit Y."/>
            <person name="Stielow J.B."/>
            <person name="Szollosi G."/>
            <person name="Zifcakova L."/>
            <person name="Stursova M."/>
            <person name="Spatafora J.W."/>
            <person name="Tedersoo L."/>
            <person name="Vaario L.M."/>
            <person name="Yamada A."/>
            <person name="Yan M."/>
            <person name="Wang P."/>
            <person name="Xu J."/>
            <person name="Bruns T."/>
            <person name="Baldrian P."/>
            <person name="Vilgalys R."/>
            <person name="Dunand C."/>
            <person name="Henrissat B."/>
            <person name="Grigoriev I.V."/>
            <person name="Hibbett D."/>
            <person name="Nagy L.G."/>
            <person name="Martin F.M."/>
        </authorList>
    </citation>
    <scope>NUCLEOTIDE SEQUENCE</scope>
    <source>
        <strain evidence="5">UH-Tt-Lm1</strain>
    </source>
</reference>
<dbReference type="SMART" id="SM00426">
    <property type="entry name" value="TEA"/>
    <property type="match status" value="1"/>
</dbReference>
<dbReference type="PRINTS" id="PR00065">
    <property type="entry name" value="TEADOMAIN"/>
</dbReference>
<evidence type="ECO:0000313" key="5">
    <source>
        <dbReference type="EMBL" id="KAF9783865.1"/>
    </source>
</evidence>
<feature type="domain" description="TEA" evidence="4">
    <location>
        <begin position="13"/>
        <end position="87"/>
    </location>
</feature>
<feature type="non-terminal residue" evidence="5">
    <location>
        <position position="1"/>
    </location>
</feature>
<dbReference type="InterPro" id="IPR000818">
    <property type="entry name" value="TEA/ATTS_dom"/>
</dbReference>
<feature type="region of interest" description="Disordered" evidence="3">
    <location>
        <begin position="140"/>
        <end position="172"/>
    </location>
</feature>
<dbReference type="EMBL" id="WIUZ02000009">
    <property type="protein sequence ID" value="KAF9783865.1"/>
    <property type="molecule type" value="Genomic_DNA"/>
</dbReference>
<keyword evidence="6" id="KW-1185">Reference proteome</keyword>
<dbReference type="OrthoDB" id="10006572at2759"/>
<feature type="DNA-binding region" description="TEA" evidence="2">
    <location>
        <begin position="13"/>
        <end position="87"/>
    </location>
</feature>
<feature type="compositionally biased region" description="Low complexity" evidence="3">
    <location>
        <begin position="143"/>
        <end position="165"/>
    </location>
</feature>
<comment type="similarity">
    <text evidence="1">Belongs to the TEC1 family.</text>
</comment>
<accession>A0A9P6HE66</accession>
<sequence>SVITGRKSWKTLKGKTEAVWPPYLEVALFEGLSRYQPSNPRATKSLGRFPNRNRFISEYISKKTGKHRTPKQVGSRLQQLRDTHQGKQLLQNLSNGNFNIEDAGASSSSPPASSEPAPQYDYQETQRTVVSIEILPEGINNYSPHASPSTTPTSSPLSSTFPGSTFRHSQPRPISVIDPTVTFTARSTIVAHSSFTVMRDGQPIHSETADVNLLSTSVAAGVSDIDCIFYYTAPLVPAYWSTICDDP</sequence>
<evidence type="ECO:0000313" key="6">
    <source>
        <dbReference type="Proteomes" id="UP000736335"/>
    </source>
</evidence>
<proteinExistence type="inferred from homology"/>
<reference evidence="5" key="2">
    <citation type="submission" date="2020-11" db="EMBL/GenBank/DDBJ databases">
        <authorList>
            <consortium name="DOE Joint Genome Institute"/>
            <person name="Kuo A."/>
            <person name="Miyauchi S."/>
            <person name="Kiss E."/>
            <person name="Drula E."/>
            <person name="Kohler A."/>
            <person name="Sanchez-Garcia M."/>
            <person name="Andreopoulos B."/>
            <person name="Barry K.W."/>
            <person name="Bonito G."/>
            <person name="Buee M."/>
            <person name="Carver A."/>
            <person name="Chen C."/>
            <person name="Cichocki N."/>
            <person name="Clum A."/>
            <person name="Culley D."/>
            <person name="Crous P.W."/>
            <person name="Fauchery L."/>
            <person name="Girlanda M."/>
            <person name="Hayes R."/>
            <person name="Keri Z."/>
            <person name="Labutti K."/>
            <person name="Lipzen A."/>
            <person name="Lombard V."/>
            <person name="Magnuson J."/>
            <person name="Maillard F."/>
            <person name="Morin E."/>
            <person name="Murat C."/>
            <person name="Nolan M."/>
            <person name="Ohm R."/>
            <person name="Pangilinan J."/>
            <person name="Pereira M."/>
            <person name="Perotto S."/>
            <person name="Peter M."/>
            <person name="Riley R."/>
            <person name="Sitrit Y."/>
            <person name="Stielow B."/>
            <person name="Szollosi G."/>
            <person name="Zifcakova L."/>
            <person name="Stursova M."/>
            <person name="Spatafora J.W."/>
            <person name="Tedersoo L."/>
            <person name="Vaario L.-M."/>
            <person name="Yamada A."/>
            <person name="Yan M."/>
            <person name="Wang P."/>
            <person name="Xu J."/>
            <person name="Bruns T."/>
            <person name="Baldrian P."/>
            <person name="Vilgalys R."/>
            <person name="Henrissat B."/>
            <person name="Grigoriev I.V."/>
            <person name="Hibbett D."/>
            <person name="Nagy L.G."/>
            <person name="Martin F.M."/>
        </authorList>
    </citation>
    <scope>NUCLEOTIDE SEQUENCE</scope>
    <source>
        <strain evidence="5">UH-Tt-Lm1</strain>
    </source>
</reference>
<dbReference type="Gene3D" id="6.10.20.40">
    <property type="entry name" value="TEA/ATTS domain"/>
    <property type="match status" value="1"/>
</dbReference>
<evidence type="ECO:0000259" key="4">
    <source>
        <dbReference type="PROSITE" id="PS51088"/>
    </source>
</evidence>
<dbReference type="PROSITE" id="PS51088">
    <property type="entry name" value="TEA_2"/>
    <property type="match status" value="1"/>
</dbReference>
<dbReference type="GO" id="GO:0003700">
    <property type="term" value="F:DNA-binding transcription factor activity"/>
    <property type="evidence" value="ECO:0007669"/>
    <property type="project" value="InterPro"/>
</dbReference>
<comment type="caution">
    <text evidence="5">The sequence shown here is derived from an EMBL/GenBank/DDBJ whole genome shotgun (WGS) entry which is preliminary data.</text>
</comment>
<feature type="non-terminal residue" evidence="5">
    <location>
        <position position="247"/>
    </location>
</feature>
<dbReference type="Proteomes" id="UP000736335">
    <property type="component" value="Unassembled WGS sequence"/>
</dbReference>
<evidence type="ECO:0000256" key="2">
    <source>
        <dbReference type="PROSITE-ProRule" id="PRU00505"/>
    </source>
</evidence>
<gene>
    <name evidence="5" type="ORF">BJ322DRAFT_979200</name>
</gene>
<evidence type="ECO:0000256" key="1">
    <source>
        <dbReference type="ARBA" id="ARBA00008421"/>
    </source>
</evidence>
<dbReference type="InterPro" id="IPR038096">
    <property type="entry name" value="TEA/ATTS_sf"/>
</dbReference>
<organism evidence="5 6">
    <name type="scientific">Thelephora terrestris</name>
    <dbReference type="NCBI Taxonomy" id="56493"/>
    <lineage>
        <taxon>Eukaryota</taxon>
        <taxon>Fungi</taxon>
        <taxon>Dikarya</taxon>
        <taxon>Basidiomycota</taxon>
        <taxon>Agaricomycotina</taxon>
        <taxon>Agaricomycetes</taxon>
        <taxon>Thelephorales</taxon>
        <taxon>Thelephoraceae</taxon>
        <taxon>Thelephora</taxon>
    </lineage>
</organism>